<dbReference type="EMBL" id="JAPFFF010000006">
    <property type="protein sequence ID" value="KAK8887190.1"/>
    <property type="molecule type" value="Genomic_DNA"/>
</dbReference>
<evidence type="ECO:0000313" key="7">
    <source>
        <dbReference type="Proteomes" id="UP001470230"/>
    </source>
</evidence>
<protein>
    <submittedName>
        <fullName evidence="6">28 kDa inner dynein arm light chain, axonemal</fullName>
    </submittedName>
</protein>
<accession>A0ABR2K7T9</accession>
<keyword evidence="7" id="KW-1185">Reference proteome</keyword>
<keyword evidence="3" id="KW-0505">Motor protein</keyword>
<dbReference type="PANTHER" id="PTHR13183">
    <property type="entry name" value="AXONEMAL INNER ARM DYNEIN LIGHT CHAIN 28"/>
    <property type="match status" value="1"/>
</dbReference>
<gene>
    <name evidence="6" type="ORF">M9Y10_038228</name>
</gene>
<name>A0ABR2K7T9_9EUKA</name>
<sequence length="231" mass="26663">MKKHSLLKYDQPVLVDDPDQVSKARKSVASAGAGVDSMNREIINSMFPPIEFTEDDQKYTQSVSINASTRSDVKKLKTQLENLLHSRKARMTGVCLIRADLYSQCFDEIIRQTTVDCNPRGRLLMRVRDHYRMMVDSYKDLYETTIDWGKRKQLQINQGVPELLAYHDELLSKKRALELEANDLQIKLDSLEKKLAENKSIREKDHADEIAFLKRQGQMTKAQIDMLSSQK</sequence>
<dbReference type="Pfam" id="PF10211">
    <property type="entry name" value="Ax_dynein_light"/>
    <property type="match status" value="1"/>
</dbReference>
<evidence type="ECO:0000256" key="1">
    <source>
        <dbReference type="ARBA" id="ARBA00023017"/>
    </source>
</evidence>
<evidence type="ECO:0000256" key="3">
    <source>
        <dbReference type="ARBA" id="ARBA00023175"/>
    </source>
</evidence>
<evidence type="ECO:0000256" key="4">
    <source>
        <dbReference type="ARBA" id="ARBA00038114"/>
    </source>
</evidence>
<evidence type="ECO:0000256" key="5">
    <source>
        <dbReference type="SAM" id="Coils"/>
    </source>
</evidence>
<comment type="caution">
    <text evidence="6">The sequence shown here is derived from an EMBL/GenBank/DDBJ whole genome shotgun (WGS) entry which is preliminary data.</text>
</comment>
<comment type="similarity">
    <text evidence="4">Belongs to the inner dynein arm light chain family.</text>
</comment>
<organism evidence="6 7">
    <name type="scientific">Tritrichomonas musculus</name>
    <dbReference type="NCBI Taxonomy" id="1915356"/>
    <lineage>
        <taxon>Eukaryota</taxon>
        <taxon>Metamonada</taxon>
        <taxon>Parabasalia</taxon>
        <taxon>Tritrichomonadida</taxon>
        <taxon>Tritrichomonadidae</taxon>
        <taxon>Tritrichomonas</taxon>
    </lineage>
</organism>
<reference evidence="6 7" key="1">
    <citation type="submission" date="2024-04" db="EMBL/GenBank/DDBJ databases">
        <title>Tritrichomonas musculus Genome.</title>
        <authorList>
            <person name="Alves-Ferreira E."/>
            <person name="Grigg M."/>
            <person name="Lorenzi H."/>
            <person name="Galac M."/>
        </authorList>
    </citation>
    <scope>NUCLEOTIDE SEQUENCE [LARGE SCALE GENOMIC DNA]</scope>
    <source>
        <strain evidence="6 7">EAF2021</strain>
    </source>
</reference>
<evidence type="ECO:0000256" key="2">
    <source>
        <dbReference type="ARBA" id="ARBA00023054"/>
    </source>
</evidence>
<dbReference type="Proteomes" id="UP001470230">
    <property type="component" value="Unassembled WGS sequence"/>
</dbReference>
<keyword evidence="1" id="KW-0243">Dynein</keyword>
<feature type="coiled-coil region" evidence="5">
    <location>
        <begin position="167"/>
        <end position="201"/>
    </location>
</feature>
<dbReference type="InterPro" id="IPR019347">
    <property type="entry name" value="Axonemal_dynein_light_chain"/>
</dbReference>
<proteinExistence type="inferred from homology"/>
<keyword evidence="2 5" id="KW-0175">Coiled coil</keyword>
<evidence type="ECO:0000313" key="6">
    <source>
        <dbReference type="EMBL" id="KAK8887190.1"/>
    </source>
</evidence>
<dbReference type="PANTHER" id="PTHR13183:SF0">
    <property type="entry name" value="AXONEMAL DYNEIN LIGHT INTERMEDIATE POLYPEPTIDE 1"/>
    <property type="match status" value="1"/>
</dbReference>